<sequence length="63" mass="6647">MRVFTHQTCTNRPGVCIGGTGRSGEHALGGERVGDTYDSDESAPSLPIGLLFVQVALESSRGR</sequence>
<keyword evidence="2" id="KW-1185">Reference proteome</keyword>
<proteinExistence type="predicted"/>
<evidence type="ECO:0000313" key="1">
    <source>
        <dbReference type="EMBL" id="OWZ22802.1"/>
    </source>
</evidence>
<evidence type="ECO:0000313" key="2">
    <source>
        <dbReference type="Proteomes" id="UP000198211"/>
    </source>
</evidence>
<gene>
    <name evidence="1" type="ORF">PHMEG_0002421</name>
</gene>
<reference evidence="2" key="1">
    <citation type="submission" date="2017-03" db="EMBL/GenBank/DDBJ databases">
        <title>Phytopthora megakarya and P. palmivora, two closely related causual agents of cacao black pod achieved similar genome size and gene model numbers by different mechanisms.</title>
        <authorList>
            <person name="Ali S."/>
            <person name="Shao J."/>
            <person name="Larry D.J."/>
            <person name="Kronmiller B."/>
            <person name="Shen D."/>
            <person name="Strem M.D."/>
            <person name="Melnick R.L."/>
            <person name="Guiltinan M.J."/>
            <person name="Tyler B.M."/>
            <person name="Meinhardt L.W."/>
            <person name="Bailey B.A."/>
        </authorList>
    </citation>
    <scope>NUCLEOTIDE SEQUENCE [LARGE SCALE GENOMIC DNA]</scope>
    <source>
        <strain evidence="2">zdho120</strain>
    </source>
</reference>
<dbReference type="AlphaFoldDB" id="A0A225WZ68"/>
<organism evidence="1 2">
    <name type="scientific">Phytophthora megakarya</name>
    <dbReference type="NCBI Taxonomy" id="4795"/>
    <lineage>
        <taxon>Eukaryota</taxon>
        <taxon>Sar</taxon>
        <taxon>Stramenopiles</taxon>
        <taxon>Oomycota</taxon>
        <taxon>Peronosporomycetes</taxon>
        <taxon>Peronosporales</taxon>
        <taxon>Peronosporaceae</taxon>
        <taxon>Phytophthora</taxon>
    </lineage>
</organism>
<protein>
    <submittedName>
        <fullName evidence="1">Uncharacterized protein</fullName>
    </submittedName>
</protein>
<name>A0A225WZ68_9STRA</name>
<dbReference type="EMBL" id="NBNE01000107">
    <property type="protein sequence ID" value="OWZ22802.1"/>
    <property type="molecule type" value="Genomic_DNA"/>
</dbReference>
<accession>A0A225WZ68</accession>
<comment type="caution">
    <text evidence="1">The sequence shown here is derived from an EMBL/GenBank/DDBJ whole genome shotgun (WGS) entry which is preliminary data.</text>
</comment>
<dbReference type="Proteomes" id="UP000198211">
    <property type="component" value="Unassembled WGS sequence"/>
</dbReference>